<name>X0WZC2_9ZZZZ</name>
<dbReference type="AlphaFoldDB" id="X0WZC2"/>
<sequence>GDPEHRTRALRQPDGIPIADDLWRELTDVATSLGLKEI</sequence>
<dbReference type="EMBL" id="BARS01048422">
    <property type="protein sequence ID" value="GAG36309.1"/>
    <property type="molecule type" value="Genomic_DNA"/>
</dbReference>
<proteinExistence type="predicted"/>
<comment type="caution">
    <text evidence="1">The sequence shown here is derived from an EMBL/GenBank/DDBJ whole genome shotgun (WGS) entry which is preliminary data.</text>
</comment>
<feature type="non-terminal residue" evidence="1">
    <location>
        <position position="1"/>
    </location>
</feature>
<accession>X0WZC2</accession>
<gene>
    <name evidence="1" type="ORF">S01H1_72577</name>
</gene>
<organism evidence="1">
    <name type="scientific">marine sediment metagenome</name>
    <dbReference type="NCBI Taxonomy" id="412755"/>
    <lineage>
        <taxon>unclassified sequences</taxon>
        <taxon>metagenomes</taxon>
        <taxon>ecological metagenomes</taxon>
    </lineage>
</organism>
<evidence type="ECO:0008006" key="2">
    <source>
        <dbReference type="Google" id="ProtNLM"/>
    </source>
</evidence>
<protein>
    <recommendedName>
        <fullName evidence="2">Ldh family oxidoreductase</fullName>
    </recommendedName>
</protein>
<evidence type="ECO:0000313" key="1">
    <source>
        <dbReference type="EMBL" id="GAG36309.1"/>
    </source>
</evidence>
<reference evidence="1" key="1">
    <citation type="journal article" date="2014" name="Front. Microbiol.">
        <title>High frequency of phylogenetically diverse reductive dehalogenase-homologous genes in deep subseafloor sedimentary metagenomes.</title>
        <authorList>
            <person name="Kawai M."/>
            <person name="Futagami T."/>
            <person name="Toyoda A."/>
            <person name="Takaki Y."/>
            <person name="Nishi S."/>
            <person name="Hori S."/>
            <person name="Arai W."/>
            <person name="Tsubouchi T."/>
            <person name="Morono Y."/>
            <person name="Uchiyama I."/>
            <person name="Ito T."/>
            <person name="Fujiyama A."/>
            <person name="Inagaki F."/>
            <person name="Takami H."/>
        </authorList>
    </citation>
    <scope>NUCLEOTIDE SEQUENCE</scope>
    <source>
        <strain evidence="1">Expedition CK06-06</strain>
    </source>
</reference>